<proteinExistence type="predicted"/>
<evidence type="ECO:0000313" key="2">
    <source>
        <dbReference type="EMBL" id="MPQ34514.1"/>
    </source>
</evidence>
<organism evidence="2 3">
    <name type="scientific">Limosilactobacillus fermentum</name>
    <name type="common">Lactobacillus fermentum</name>
    <dbReference type="NCBI Taxonomy" id="1613"/>
    <lineage>
        <taxon>Bacteria</taxon>
        <taxon>Bacillati</taxon>
        <taxon>Bacillota</taxon>
        <taxon>Bacilli</taxon>
        <taxon>Lactobacillales</taxon>
        <taxon>Lactobacillaceae</taxon>
        <taxon>Limosilactobacillus</taxon>
    </lineage>
</organism>
<gene>
    <name evidence="2" type="ORF">GC247_00910</name>
</gene>
<reference evidence="2 3" key="1">
    <citation type="submission" date="2019-10" db="EMBL/GenBank/DDBJ databases">
        <title>Genome Sequencing and assembly of Lactobacillus fermentum I2, a lactic acid bacteria.</title>
        <authorList>
            <person name="Lopes L.S."/>
            <person name="Persinoti G.F."/>
            <person name="Riano-Pachon D.M."/>
            <person name="Labate C.A."/>
        </authorList>
    </citation>
    <scope>NUCLEOTIDE SEQUENCE [LARGE SCALE GENOMIC DNA]</scope>
    <source>
        <strain evidence="2 3">I2</strain>
    </source>
</reference>
<feature type="region of interest" description="Disordered" evidence="1">
    <location>
        <begin position="38"/>
        <end position="74"/>
    </location>
</feature>
<sequence length="142" mass="14639">AYNNGNYDQALTNLNTASSSSSAIKEAYQSLRSKIAAAESSSSTTSSSATSSATSATTAAATSSSSSSAANASVAQSTSEDVIDAFATKMGFNQQGYGIIPVQKNGSVYRFEVRQNNQDNTVANLIGIYEYNAETGSVTKIS</sequence>
<evidence type="ECO:0000256" key="1">
    <source>
        <dbReference type="SAM" id="MobiDB-lite"/>
    </source>
</evidence>
<name>A0A843QXJ9_LIMFE</name>
<dbReference type="AlphaFoldDB" id="A0A843QXJ9"/>
<comment type="caution">
    <text evidence="2">The sequence shown here is derived from an EMBL/GenBank/DDBJ whole genome shotgun (WGS) entry which is preliminary data.</text>
</comment>
<dbReference type="EMBL" id="WHJL01000003">
    <property type="protein sequence ID" value="MPQ34514.1"/>
    <property type="molecule type" value="Genomic_DNA"/>
</dbReference>
<evidence type="ECO:0000313" key="3">
    <source>
        <dbReference type="Proteomes" id="UP000466799"/>
    </source>
</evidence>
<protein>
    <submittedName>
        <fullName evidence="2">Uncharacterized protein</fullName>
    </submittedName>
</protein>
<feature type="non-terminal residue" evidence="2">
    <location>
        <position position="1"/>
    </location>
</feature>
<dbReference type="Proteomes" id="UP000466799">
    <property type="component" value="Unassembled WGS sequence"/>
</dbReference>
<accession>A0A843QXJ9</accession>